<gene>
    <name evidence="4" type="ORF">HNQ61_000814</name>
</gene>
<evidence type="ECO:0000256" key="1">
    <source>
        <dbReference type="ARBA" id="ARBA00022679"/>
    </source>
</evidence>
<reference evidence="4 5" key="1">
    <citation type="submission" date="2020-08" db="EMBL/GenBank/DDBJ databases">
        <title>Genomic Encyclopedia of Type Strains, Phase IV (KMG-IV): sequencing the most valuable type-strain genomes for metagenomic binning, comparative biology and taxonomic classification.</title>
        <authorList>
            <person name="Goeker M."/>
        </authorList>
    </citation>
    <scope>NUCLEOTIDE SEQUENCE [LARGE SCALE GENOMIC DNA]</scope>
    <source>
        <strain evidence="4 5">DSM 29007</strain>
    </source>
</reference>
<dbReference type="Proteomes" id="UP000582837">
    <property type="component" value="Unassembled WGS sequence"/>
</dbReference>
<dbReference type="SUPFAM" id="SSF55729">
    <property type="entry name" value="Acyl-CoA N-acyltransferases (Nat)"/>
    <property type="match status" value="1"/>
</dbReference>
<dbReference type="InterPro" id="IPR000182">
    <property type="entry name" value="GNAT_dom"/>
</dbReference>
<dbReference type="EC" id="2.3.1.183" evidence="4"/>
<dbReference type="AlphaFoldDB" id="A0A841GS89"/>
<dbReference type="PANTHER" id="PTHR43072">
    <property type="entry name" value="N-ACETYLTRANSFERASE"/>
    <property type="match status" value="1"/>
</dbReference>
<dbReference type="RefSeq" id="WP_170038075.1">
    <property type="nucleotide sequence ID" value="NZ_JABDTL010000002.1"/>
</dbReference>
<accession>A0A841GS89</accession>
<dbReference type="EMBL" id="JACHIA010000002">
    <property type="protein sequence ID" value="MBB6069199.1"/>
    <property type="molecule type" value="Genomic_DNA"/>
</dbReference>
<organism evidence="4 5">
    <name type="scientific">Longimicrobium terrae</name>
    <dbReference type="NCBI Taxonomy" id="1639882"/>
    <lineage>
        <taxon>Bacteria</taxon>
        <taxon>Pseudomonadati</taxon>
        <taxon>Gemmatimonadota</taxon>
        <taxon>Longimicrobiia</taxon>
        <taxon>Longimicrobiales</taxon>
        <taxon>Longimicrobiaceae</taxon>
        <taxon>Longimicrobium</taxon>
    </lineage>
</organism>
<name>A0A841GS89_9BACT</name>
<dbReference type="Pfam" id="PF00583">
    <property type="entry name" value="Acetyltransf_1"/>
    <property type="match status" value="1"/>
</dbReference>
<evidence type="ECO:0000313" key="5">
    <source>
        <dbReference type="Proteomes" id="UP000582837"/>
    </source>
</evidence>
<dbReference type="Gene3D" id="3.40.630.30">
    <property type="match status" value="1"/>
</dbReference>
<keyword evidence="1 4" id="KW-0808">Transferase</keyword>
<sequence length="175" mass="19167">MLIRTAAALDLPSIVGIYNQAVLAGFQTGDLEPVSVESRQGWFESHGPETYPLYVAVSDQHVAGWCSLSAYRPGRAAFRHTAEISYYVDSAYRRRGIAAALIKHAVADCARLDFRALFALVLDVNQASQSLIVRQGFEQWGFLPGAAWFGETEVGHLIYGMRLHVGAGTEPNHTS</sequence>
<evidence type="ECO:0000313" key="4">
    <source>
        <dbReference type="EMBL" id="MBB6069199.1"/>
    </source>
</evidence>
<dbReference type="CDD" id="cd04301">
    <property type="entry name" value="NAT_SF"/>
    <property type="match status" value="1"/>
</dbReference>
<keyword evidence="5" id="KW-1185">Reference proteome</keyword>
<protein>
    <submittedName>
        <fullName evidence="4">Phosphinothricin acetyltransferase</fullName>
        <ecNumber evidence="4">2.3.1.183</ecNumber>
    </submittedName>
</protein>
<dbReference type="GO" id="GO:0102971">
    <property type="term" value="F:phosphinothricin N-acetyltransferase activity"/>
    <property type="evidence" value="ECO:0007669"/>
    <property type="project" value="UniProtKB-EC"/>
</dbReference>
<comment type="caution">
    <text evidence="4">The sequence shown here is derived from an EMBL/GenBank/DDBJ whole genome shotgun (WGS) entry which is preliminary data.</text>
</comment>
<feature type="domain" description="N-acetyltransferase" evidence="3">
    <location>
        <begin position="1"/>
        <end position="164"/>
    </location>
</feature>
<evidence type="ECO:0000259" key="3">
    <source>
        <dbReference type="PROSITE" id="PS51186"/>
    </source>
</evidence>
<dbReference type="InterPro" id="IPR016181">
    <property type="entry name" value="Acyl_CoA_acyltransferase"/>
</dbReference>
<evidence type="ECO:0000256" key="2">
    <source>
        <dbReference type="ARBA" id="ARBA00023315"/>
    </source>
</evidence>
<dbReference type="PROSITE" id="PS51186">
    <property type="entry name" value="GNAT"/>
    <property type="match status" value="1"/>
</dbReference>
<proteinExistence type="predicted"/>
<dbReference type="PANTHER" id="PTHR43072:SF23">
    <property type="entry name" value="UPF0039 PROTEIN C11D3.02C"/>
    <property type="match status" value="1"/>
</dbReference>
<keyword evidence="2 4" id="KW-0012">Acyltransferase</keyword>